<evidence type="ECO:0000313" key="2">
    <source>
        <dbReference type="Proteomes" id="UP000032737"/>
    </source>
</evidence>
<dbReference type="Proteomes" id="UP000032737">
    <property type="component" value="Chromosome"/>
</dbReference>
<organism evidence="1 2">
    <name type="scientific">Acholeplasma brassicae</name>
    <dbReference type="NCBI Taxonomy" id="61635"/>
    <lineage>
        <taxon>Bacteria</taxon>
        <taxon>Bacillati</taxon>
        <taxon>Mycoplasmatota</taxon>
        <taxon>Mollicutes</taxon>
        <taxon>Acholeplasmatales</taxon>
        <taxon>Acholeplasmataceae</taxon>
        <taxon>Acholeplasma</taxon>
    </lineage>
</organism>
<proteinExistence type="predicted"/>
<accession>U4KPE2</accession>
<dbReference type="HOGENOM" id="CLU_2340368_0_0_14"/>
<dbReference type="EMBL" id="FO681348">
    <property type="protein sequence ID" value="CCV66317.1"/>
    <property type="molecule type" value="Genomic_DNA"/>
</dbReference>
<reference evidence="1 2" key="1">
    <citation type="journal article" date="2013" name="J. Mol. Microbiol. Biotechnol.">
        <title>Analysis of the Complete Genomes of Acholeplasma brassicae , A. palmae and A. laidlawii and Their Comparison to the Obligate Parasites from ' Candidatus Phytoplasma'.</title>
        <authorList>
            <person name="Kube M."/>
            <person name="Siewert C."/>
            <person name="Migdoll A.M."/>
            <person name="Duduk B."/>
            <person name="Holz S."/>
            <person name="Rabus R."/>
            <person name="Seemuller E."/>
            <person name="Mitrovic J."/>
            <person name="Muller I."/>
            <person name="Buttner C."/>
            <person name="Reinhardt R."/>
        </authorList>
    </citation>
    <scope>NUCLEOTIDE SEQUENCE [LARGE SCALE GENOMIC DNA]</scope>
    <source>
        <strain evidence="2">0502</strain>
    </source>
</reference>
<dbReference type="RefSeq" id="WP_030005177.1">
    <property type="nucleotide sequence ID" value="NC_022549.1"/>
</dbReference>
<gene>
    <name evidence="1" type="ORF">BN85312960</name>
</gene>
<sequence length="96" mass="11261">MANTKDAYVKWKEQGLLDAKLKIISNNYSYKEARGLIYNLLGVSEATWEKLKKRHEEIRFTIAEAKKLHEQLLLVSITRRAEGEYYEDTQTIIEVN</sequence>
<evidence type="ECO:0000313" key="1">
    <source>
        <dbReference type="EMBL" id="CCV66317.1"/>
    </source>
</evidence>
<keyword evidence="2" id="KW-1185">Reference proteome</keyword>
<name>U4KPE2_9MOLU</name>
<dbReference type="KEGG" id="abra:BN85312960"/>
<protein>
    <submittedName>
        <fullName evidence="1">Uncharacterized protein</fullName>
    </submittedName>
</protein>
<dbReference type="AlphaFoldDB" id="U4KPE2"/>